<dbReference type="Gene3D" id="1.25.40.10">
    <property type="entry name" value="Tetratricopeptide repeat domain"/>
    <property type="match status" value="3"/>
</dbReference>
<dbReference type="Pfam" id="PF13432">
    <property type="entry name" value="TPR_16"/>
    <property type="match status" value="1"/>
</dbReference>
<dbReference type="Proteomes" id="UP000264605">
    <property type="component" value="Chromosome"/>
</dbReference>
<feature type="repeat" description="TPR" evidence="7">
    <location>
        <begin position="307"/>
        <end position="340"/>
    </location>
</feature>
<evidence type="ECO:0000256" key="5">
    <source>
        <dbReference type="ARBA" id="ARBA00022803"/>
    </source>
</evidence>
<gene>
    <name evidence="10" type="ORF">D0907_11225</name>
</gene>
<organism evidence="10 11">
    <name type="scientific">Pseudoalteromonas lipolytica</name>
    <dbReference type="NCBI Taxonomy" id="570156"/>
    <lineage>
        <taxon>Bacteria</taxon>
        <taxon>Pseudomonadati</taxon>
        <taxon>Pseudomonadota</taxon>
        <taxon>Gammaproteobacteria</taxon>
        <taxon>Alteromonadales</taxon>
        <taxon>Pseudoalteromonadaceae</taxon>
        <taxon>Pseudoalteromonas</taxon>
    </lineage>
</organism>
<dbReference type="SUPFAM" id="SSF48452">
    <property type="entry name" value="TPR-like"/>
    <property type="match status" value="3"/>
</dbReference>
<keyword evidence="4" id="KW-0677">Repeat</keyword>
<sequence length="1272" mass="144038">MPIKWLLAAIIASPSAIASSTQNSLDTQSIDWLISQVQLGEIELDTELMTNSLDKLLSIAPKDTQVQCAEIRVLYALKETEQANNLLAGIAQQPHPCVDSLALLARVNNEDKATIQQARLRARAGQYAAAVKIYNTLFKSTYPNIEFELEHINWLAQDSSQYQHALRGYRSLMKRYPNSGRFELAYARHLIKKNPENAQAIELLSHYAHSNQYGVEAEFAWISALEDMPLNQQTMRAYARYFEAYPKSSKGQLQFSDFEKKYQAEQRKLADPAYKAWVRGNQALEKKDFSKAQRYFNSALSGRPTDPEIYNSLGLLNLRQGNNEQAYNFFKKAQQFSTDVNRITVLKGLANTARFWQYIDEAKSALSASQFKRAELKLNLADTLDEDPDTVLFYRAQLAEQSGQYQTAMNLYKQVLKNDPLAESTLSAMLRLSASDGNYTRSHQFYNGLSTQQQALIAQDYTLLQTQQLREQADALTAKGDLDGAVQRLLVAIKQSPRQSWLYYDLANLYQQQGLVDHAKALYKKTLWQFPLDAELRYSHALFLRSLNDYEGALATLDYIPNNARTEQINVLTEQLSINAKLEKLATNNTATNKATIIYKLTELEAQPLTPLMQAELATQWRQINENNYAIRQLKKALTRDPSLNPYWHMLYGGWLIESANQADTDTWLAHYQLPTKATEAEQAQWLALQIDYINTFEQGQRRIAKLSSLDQQHNNNPQLAEALITAYIEQSEGDAAINRYQQHTAAGFSVSIDTALAVAKLSREQGEHLLADHIIAEQVHAVNAQEAYRQQQLMAALGNVENQSTTLKLAQQLLAKSNNNAELYYQAASVADSLEQTTRAENWYRTAIAPQTHNQTTLSDEQNYALYALDDDAPWYVNNAKRQLQRIERNEQAYITAAINLSSQTSTQNESSLGAGATPIEAGFPLFGGTGIVKLDPMTISSQETRFDETFAGSRYGQGALCIFDCPLTSIKPKQQGIDIGLAWQNEQWRFDIGTTPLGFLVEDIVWGIDYNGDIGDFGYGVTVNKRPVTSSVLSYAGLEDVFTNQVWGGVRATQLQLSLSHDLGLDWGFWGSTNYQLLKGKNVKDNQSYSLMGGSYYRAIRQRDQELSLGINLLHWSYKYNLSEETWGHGGYYSPQNYLGASFPVVYDHRIGHNFIYRLRAGVSWSTTTTDEIEFFPNDALLQAQAHAQTDVTGVTPIFEDDKSNGLSYNLGASFEYRFTPHWFFGGYLNLDRADFYEPNYAQFYFRYYFKPVYSELTFPGKPVVPYQSY</sequence>
<evidence type="ECO:0000313" key="10">
    <source>
        <dbReference type="EMBL" id="AXV65794.1"/>
    </source>
</evidence>
<dbReference type="Pfam" id="PF13174">
    <property type="entry name" value="TPR_6"/>
    <property type="match status" value="1"/>
</dbReference>
<comment type="function">
    <text evidence="1">Required for maximal bacterial cellulose synthesis.</text>
</comment>
<dbReference type="PANTHER" id="PTHR12558">
    <property type="entry name" value="CELL DIVISION CYCLE 16,23,27"/>
    <property type="match status" value="1"/>
</dbReference>
<evidence type="ECO:0000256" key="2">
    <source>
        <dbReference type="ARBA" id="ARBA00005186"/>
    </source>
</evidence>
<dbReference type="InterPro" id="IPR003921">
    <property type="entry name" value="Cell_synth_C"/>
</dbReference>
<dbReference type="SMART" id="SM00028">
    <property type="entry name" value="TPR"/>
    <property type="match status" value="7"/>
</dbReference>
<feature type="domain" description="Cellulose synthase operon C C-terminal" evidence="9">
    <location>
        <begin position="914"/>
        <end position="1252"/>
    </location>
</feature>
<evidence type="ECO:0000256" key="6">
    <source>
        <dbReference type="ARBA" id="ARBA00022916"/>
    </source>
</evidence>
<reference evidence="10 11" key="1">
    <citation type="submission" date="2018-08" db="EMBL/GenBank/DDBJ databases">
        <title>Draft genome sequence of Pseudoalteromonas donghaensis HJ51.</title>
        <authorList>
            <person name="Oh J."/>
            <person name="Roh D."/>
        </authorList>
    </citation>
    <scope>NUCLEOTIDE SEQUENCE [LARGE SCALE GENOMIC DNA]</scope>
    <source>
        <strain evidence="10 11">HJ51</strain>
    </source>
</reference>
<keyword evidence="6" id="KW-0135">Cellulose biosynthesis</keyword>
<dbReference type="KEGG" id="pdj:D0907_11225"/>
<dbReference type="InterPro" id="IPR008410">
    <property type="entry name" value="BCSC_C"/>
</dbReference>
<comment type="pathway">
    <text evidence="2">Glycan metabolism; bacterial cellulose biosynthesis.</text>
</comment>
<feature type="signal peptide" evidence="8">
    <location>
        <begin position="1"/>
        <end position="18"/>
    </location>
</feature>
<protein>
    <submittedName>
        <fullName evidence="10">Tetratricopeptide repeat protein</fullName>
    </submittedName>
</protein>
<evidence type="ECO:0000256" key="3">
    <source>
        <dbReference type="ARBA" id="ARBA00022729"/>
    </source>
</evidence>
<accession>A0AAD0S0A5</accession>
<evidence type="ECO:0000256" key="7">
    <source>
        <dbReference type="PROSITE-ProRule" id="PRU00339"/>
    </source>
</evidence>
<proteinExistence type="predicted"/>
<dbReference type="PRINTS" id="PR01441">
    <property type="entry name" value="CELLSNTHASEC"/>
</dbReference>
<keyword evidence="5 7" id="KW-0802">TPR repeat</keyword>
<dbReference type="Pfam" id="PF13414">
    <property type="entry name" value="TPR_11"/>
    <property type="match status" value="1"/>
</dbReference>
<dbReference type="PROSITE" id="PS50005">
    <property type="entry name" value="TPR"/>
    <property type="match status" value="1"/>
</dbReference>
<dbReference type="GO" id="GO:0006011">
    <property type="term" value="P:UDP-alpha-D-glucose metabolic process"/>
    <property type="evidence" value="ECO:0007669"/>
    <property type="project" value="InterPro"/>
</dbReference>
<evidence type="ECO:0000313" key="11">
    <source>
        <dbReference type="Proteomes" id="UP000264605"/>
    </source>
</evidence>
<dbReference type="PANTHER" id="PTHR12558:SF47">
    <property type="entry name" value="LIPOPOLYSACCHARIDE ASSEMBLY PROTEIN B"/>
    <property type="match status" value="1"/>
</dbReference>
<evidence type="ECO:0000256" key="4">
    <source>
        <dbReference type="ARBA" id="ARBA00022737"/>
    </source>
</evidence>
<dbReference type="Pfam" id="PF05420">
    <property type="entry name" value="BCSC_C"/>
    <property type="match status" value="1"/>
</dbReference>
<keyword evidence="3 8" id="KW-0732">Signal</keyword>
<dbReference type="InterPro" id="IPR011990">
    <property type="entry name" value="TPR-like_helical_dom_sf"/>
</dbReference>
<dbReference type="EMBL" id="CP032090">
    <property type="protein sequence ID" value="AXV65794.1"/>
    <property type="molecule type" value="Genomic_DNA"/>
</dbReference>
<feature type="chain" id="PRO_5041998894" evidence="8">
    <location>
        <begin position="19"/>
        <end position="1272"/>
    </location>
</feature>
<evidence type="ECO:0000256" key="8">
    <source>
        <dbReference type="SAM" id="SignalP"/>
    </source>
</evidence>
<name>A0AAD0S0A5_9GAMM</name>
<dbReference type="GO" id="GO:0030244">
    <property type="term" value="P:cellulose biosynthetic process"/>
    <property type="evidence" value="ECO:0007669"/>
    <property type="project" value="UniProtKB-KW"/>
</dbReference>
<evidence type="ECO:0000256" key="1">
    <source>
        <dbReference type="ARBA" id="ARBA00003476"/>
    </source>
</evidence>
<dbReference type="InterPro" id="IPR019734">
    <property type="entry name" value="TPR_rpt"/>
</dbReference>
<dbReference type="GO" id="GO:0019867">
    <property type="term" value="C:outer membrane"/>
    <property type="evidence" value="ECO:0007669"/>
    <property type="project" value="InterPro"/>
</dbReference>
<dbReference type="GeneID" id="99506038"/>
<evidence type="ECO:0000259" key="9">
    <source>
        <dbReference type="Pfam" id="PF05420"/>
    </source>
</evidence>
<dbReference type="AlphaFoldDB" id="A0AAD0S0A5"/>
<dbReference type="RefSeq" id="WP_118844473.1">
    <property type="nucleotide sequence ID" value="NZ_CP032090.1"/>
</dbReference>